<dbReference type="Proteomes" id="UP000095287">
    <property type="component" value="Unplaced"/>
</dbReference>
<keyword evidence="1" id="KW-1185">Reference proteome</keyword>
<accession>A0A1I7Z1N6</accession>
<dbReference type="WBParaSite" id="L893_g21696.t1">
    <property type="protein sequence ID" value="L893_g21696.t1"/>
    <property type="gene ID" value="L893_g21696"/>
</dbReference>
<protein>
    <submittedName>
        <fullName evidence="2">DDE_Tnp_1_7 domain-containing protein</fullName>
    </submittedName>
</protein>
<sequence>MRSTHLLNDRNLWKEESLRRFDEYLVSEQKKNRIRPYPSGSPLAALETKVLFFRTSFPNLRESFSAVCCVLQLKEFYGFQDDFYPLYCSFLKPLVHHSAYKEKNGGFLSRDGLCN</sequence>
<proteinExistence type="predicted"/>
<organism evidence="1 2">
    <name type="scientific">Steinernema glaseri</name>
    <dbReference type="NCBI Taxonomy" id="37863"/>
    <lineage>
        <taxon>Eukaryota</taxon>
        <taxon>Metazoa</taxon>
        <taxon>Ecdysozoa</taxon>
        <taxon>Nematoda</taxon>
        <taxon>Chromadorea</taxon>
        <taxon>Rhabditida</taxon>
        <taxon>Tylenchina</taxon>
        <taxon>Panagrolaimomorpha</taxon>
        <taxon>Strongyloidoidea</taxon>
        <taxon>Steinernematidae</taxon>
        <taxon>Steinernema</taxon>
    </lineage>
</organism>
<dbReference type="AlphaFoldDB" id="A0A1I7Z1N6"/>
<reference evidence="2" key="1">
    <citation type="submission" date="2016-11" db="UniProtKB">
        <authorList>
            <consortium name="WormBaseParasite"/>
        </authorList>
    </citation>
    <scope>IDENTIFICATION</scope>
</reference>
<evidence type="ECO:0000313" key="1">
    <source>
        <dbReference type="Proteomes" id="UP000095287"/>
    </source>
</evidence>
<name>A0A1I7Z1N6_9BILA</name>
<evidence type="ECO:0000313" key="2">
    <source>
        <dbReference type="WBParaSite" id="L893_g21696.t1"/>
    </source>
</evidence>